<proteinExistence type="predicted"/>
<dbReference type="InterPro" id="IPR027417">
    <property type="entry name" value="P-loop_NTPase"/>
</dbReference>
<name>A0A6I2KS26_9BURK</name>
<dbReference type="SUPFAM" id="SSF52540">
    <property type="entry name" value="P-loop containing nucleoside triphosphate hydrolases"/>
    <property type="match status" value="1"/>
</dbReference>
<feature type="domain" description="Endonuclease GajA/Old nuclease/RecF-like AAA" evidence="1">
    <location>
        <begin position="239"/>
        <end position="317"/>
    </location>
</feature>
<keyword evidence="4" id="KW-1185">Reference proteome</keyword>
<dbReference type="Proteomes" id="UP000433309">
    <property type="component" value="Unassembled WGS sequence"/>
</dbReference>
<dbReference type="CDD" id="cd01026">
    <property type="entry name" value="TOPRIM_OLD"/>
    <property type="match status" value="1"/>
</dbReference>
<protein>
    <submittedName>
        <fullName evidence="3">AAA family ATPase</fullName>
    </submittedName>
</protein>
<gene>
    <name evidence="3" type="ORF">GJ699_00170</name>
</gene>
<accession>A0A6I2KS26</accession>
<dbReference type="EMBL" id="WKJK01000001">
    <property type="protein sequence ID" value="MRW88398.1"/>
    <property type="molecule type" value="Genomic_DNA"/>
</dbReference>
<reference evidence="3 4" key="1">
    <citation type="submission" date="2019-11" db="EMBL/GenBank/DDBJ databases">
        <title>Novel species isolated from a subtropical stream in China.</title>
        <authorList>
            <person name="Lu H."/>
        </authorList>
    </citation>
    <scope>NUCLEOTIDE SEQUENCE [LARGE SCALE GENOMIC DNA]</scope>
    <source>
        <strain evidence="3 4">FT80W</strain>
    </source>
</reference>
<feature type="domain" description="Endonuclease GajA/Old nuclease/RecF-like AAA" evidence="1">
    <location>
        <begin position="1"/>
        <end position="48"/>
    </location>
</feature>
<evidence type="ECO:0000313" key="4">
    <source>
        <dbReference type="Proteomes" id="UP000433309"/>
    </source>
</evidence>
<dbReference type="Pfam" id="PF20469">
    <property type="entry name" value="OLD-like_TOPRIM"/>
    <property type="match status" value="1"/>
</dbReference>
<organism evidence="3 4">
    <name type="scientific">Duganella guangzhouensis</name>
    <dbReference type="NCBI Taxonomy" id="2666084"/>
    <lineage>
        <taxon>Bacteria</taxon>
        <taxon>Pseudomonadati</taxon>
        <taxon>Pseudomonadota</taxon>
        <taxon>Betaproteobacteria</taxon>
        <taxon>Burkholderiales</taxon>
        <taxon>Oxalobacteraceae</taxon>
        <taxon>Telluria group</taxon>
        <taxon>Duganella</taxon>
    </lineage>
</organism>
<dbReference type="InterPro" id="IPR034139">
    <property type="entry name" value="TOPRIM_OLD"/>
</dbReference>
<dbReference type="Gene3D" id="3.40.50.300">
    <property type="entry name" value="P-loop containing nucleotide triphosphate hydrolases"/>
    <property type="match status" value="2"/>
</dbReference>
<evidence type="ECO:0000259" key="2">
    <source>
        <dbReference type="Pfam" id="PF20469"/>
    </source>
</evidence>
<dbReference type="AlphaFoldDB" id="A0A6I2KS26"/>
<dbReference type="PANTHER" id="PTHR43581">
    <property type="entry name" value="ATP/GTP PHOSPHATASE"/>
    <property type="match status" value="1"/>
</dbReference>
<sequence length="587" mass="64236">MYLATLEITNFRKIDYLSTSFSQGLNIILGENNIGKTTVVDALRTLLMAPEDGYIRLGLEDARDPNTPSISFHFVFKNLNIEQAAQFMGAVLLQADGTFSAEFWVQFEAPDQMGRFKARRLCGDRAATPMTTEMVEQLRSIYLPPLRDASKSLKPGMRSLLARLLQRVATPEGLEACNQILTLVDQRLGAAQPITAAKDAISRRYSEMLGATLSQQLDLNLSPSDIGKVASRLAILADGFDIEKNGLGYNNLIYMAAVMGELSLSGEVVYRCLIVEEPEAHLHPQLQSILLAYLQQEAAAGGQQVQIFVTTHSPHFAAFAELDSVIRLSEHFGKLTAFPIKDAVLDERRRKKLKRYLDVTRADLFFARSVILVEGAAERALMPVMAEYLNINLRHLGLSIVSAEGLNFDCFLPLFGRAAMPVKVATMTDGDPTHIPFPSLGQAADISANAHSIQQLDEAFRKVFISPKTLEYDLGLQGHANRALILDALSEIHPQIAATLREAVFAEQDNTIAARVLYQGLFERNAGATKISKGALAQELAQKLSARPQGFIVPPHIRAAFDWIRVAVPPLAPLPAAAGAAPPQQAG</sequence>
<evidence type="ECO:0000259" key="1">
    <source>
        <dbReference type="Pfam" id="PF13175"/>
    </source>
</evidence>
<dbReference type="RefSeq" id="WP_154371944.1">
    <property type="nucleotide sequence ID" value="NZ_WKJK01000001.1"/>
</dbReference>
<dbReference type="PANTHER" id="PTHR43581:SF4">
    <property type="entry name" value="ATP_GTP PHOSPHATASE"/>
    <property type="match status" value="1"/>
</dbReference>
<dbReference type="InterPro" id="IPR041685">
    <property type="entry name" value="AAA_GajA/Old/RecF-like"/>
</dbReference>
<evidence type="ECO:0000313" key="3">
    <source>
        <dbReference type="EMBL" id="MRW88398.1"/>
    </source>
</evidence>
<dbReference type="InterPro" id="IPR051396">
    <property type="entry name" value="Bact_Antivir_Def_Nuclease"/>
</dbReference>
<feature type="domain" description="OLD protein-like TOPRIM" evidence="2">
    <location>
        <begin position="365"/>
        <end position="431"/>
    </location>
</feature>
<dbReference type="Pfam" id="PF13175">
    <property type="entry name" value="AAA_15"/>
    <property type="match status" value="2"/>
</dbReference>
<comment type="caution">
    <text evidence="3">The sequence shown here is derived from an EMBL/GenBank/DDBJ whole genome shotgun (WGS) entry which is preliminary data.</text>
</comment>